<dbReference type="PIRSF" id="PIRSF037442">
    <property type="entry name" value="UCP037442_abhydr"/>
    <property type="match status" value="1"/>
</dbReference>
<dbReference type="InterPro" id="IPR029058">
    <property type="entry name" value="AB_hydrolase_fold"/>
</dbReference>
<keyword evidence="2" id="KW-0378">Hydrolase</keyword>
<comment type="caution">
    <text evidence="2">The sequence shown here is derived from an EMBL/GenBank/DDBJ whole genome shotgun (WGS) entry which is preliminary data.</text>
</comment>
<name>A0ABQ6PW68_9BACT</name>
<dbReference type="Gene3D" id="3.40.50.1820">
    <property type="entry name" value="alpha/beta hydrolase"/>
    <property type="match status" value="1"/>
</dbReference>
<evidence type="ECO:0000259" key="1">
    <source>
        <dbReference type="Pfam" id="PF12146"/>
    </source>
</evidence>
<dbReference type="InterPro" id="IPR022742">
    <property type="entry name" value="Hydrolase_4"/>
</dbReference>
<dbReference type="InterPro" id="IPR017208">
    <property type="entry name" value="UCP037442_abhydr"/>
</dbReference>
<proteinExistence type="predicted"/>
<dbReference type="Pfam" id="PF12146">
    <property type="entry name" value="Hydrolase_4"/>
    <property type="match status" value="1"/>
</dbReference>
<organism evidence="2 3">
    <name type="scientific">Algoriphagus confluentis</name>
    <dbReference type="NCBI Taxonomy" id="1697556"/>
    <lineage>
        <taxon>Bacteria</taxon>
        <taxon>Pseudomonadati</taxon>
        <taxon>Bacteroidota</taxon>
        <taxon>Cytophagia</taxon>
        <taxon>Cytophagales</taxon>
        <taxon>Cyclobacteriaceae</taxon>
        <taxon>Algoriphagus</taxon>
    </lineage>
</organism>
<dbReference type="SUPFAM" id="SSF53474">
    <property type="entry name" value="alpha/beta-Hydrolases"/>
    <property type="match status" value="1"/>
</dbReference>
<evidence type="ECO:0000313" key="3">
    <source>
        <dbReference type="Proteomes" id="UP001338309"/>
    </source>
</evidence>
<dbReference type="GO" id="GO:0016787">
    <property type="term" value="F:hydrolase activity"/>
    <property type="evidence" value="ECO:0007669"/>
    <property type="project" value="UniProtKB-KW"/>
</dbReference>
<accession>A0ABQ6PW68</accession>
<protein>
    <submittedName>
        <fullName evidence="2">Alpha/beta fold hydrolase</fullName>
    </submittedName>
</protein>
<sequence length="278" mass="31607">MKSISISTNKGYAVSATVYEGEGDLVLIISSATGVKQGFYSSFSDYLQSFGVTVITFDYHGIGHSLNSPIEKLSTRLSDWGMYDLDAVIQFAKSNYSLAKITLLGHSIGGQLVGFSRSSFQLDRIILVASQSGYWNHWEGMDKLKMWIYWHVIFPSLSSFFNYFPSKSLSKMENLPKQVAMQWSSWGRSSHYFYSEFPEEGLFFKSIESKITSISIEGDDLAPKLGVEWLTSQFSNAKIKRIHFEPKDFGVKEIGHFGMFRNEFQDNFWKIILAEALD</sequence>
<reference evidence="2 3" key="1">
    <citation type="submission" date="2023-08" db="EMBL/GenBank/DDBJ databases">
        <title>Draft genome sequence of Algoriphagus confluentis.</title>
        <authorList>
            <person name="Takatani N."/>
            <person name="Hosokawa M."/>
            <person name="Sawabe T."/>
        </authorList>
    </citation>
    <scope>NUCLEOTIDE SEQUENCE [LARGE SCALE GENOMIC DNA]</scope>
    <source>
        <strain evidence="2 3">NBRC 111222</strain>
    </source>
</reference>
<keyword evidence="3" id="KW-1185">Reference proteome</keyword>
<dbReference type="Proteomes" id="UP001338309">
    <property type="component" value="Unassembled WGS sequence"/>
</dbReference>
<evidence type="ECO:0000313" key="2">
    <source>
        <dbReference type="EMBL" id="GMQ31545.1"/>
    </source>
</evidence>
<gene>
    <name evidence="2" type="ORF">Aconfl_41900</name>
</gene>
<feature type="domain" description="Serine aminopeptidase S33" evidence="1">
    <location>
        <begin position="29"/>
        <end position="147"/>
    </location>
</feature>
<dbReference type="EMBL" id="BTPD01000020">
    <property type="protein sequence ID" value="GMQ31545.1"/>
    <property type="molecule type" value="Genomic_DNA"/>
</dbReference>
<dbReference type="RefSeq" id="WP_338226310.1">
    <property type="nucleotide sequence ID" value="NZ_BTPD01000020.1"/>
</dbReference>